<protein>
    <submittedName>
        <fullName evidence="1">Uncharacterized protein</fullName>
    </submittedName>
</protein>
<name>A0AAV4TXX1_CAEEX</name>
<evidence type="ECO:0000313" key="1">
    <source>
        <dbReference type="EMBL" id="GIY50381.1"/>
    </source>
</evidence>
<keyword evidence="2" id="KW-1185">Reference proteome</keyword>
<sequence>MLRLYKNLIYRLSLKAKIYCYGGNHFHTFDWNSALKYFLSSLISQILRSALTGVEFMVSHKCVLNYALKVRNEFLLMNFAVPKVSVLLGTLLSTIILNEHSPPPRLTSQRFAPSLPSSSILMERMEMYPVHLCHICKIRFIFAVDKLKPHPLSARDVLAINSNTVFKQYYKTKDYMTS</sequence>
<accession>A0AAV4TXX1</accession>
<gene>
    <name evidence="1" type="ORF">CEXT_518611</name>
</gene>
<dbReference type="Proteomes" id="UP001054945">
    <property type="component" value="Unassembled WGS sequence"/>
</dbReference>
<comment type="caution">
    <text evidence="1">The sequence shown here is derived from an EMBL/GenBank/DDBJ whole genome shotgun (WGS) entry which is preliminary data.</text>
</comment>
<reference evidence="1 2" key="1">
    <citation type="submission" date="2021-06" db="EMBL/GenBank/DDBJ databases">
        <title>Caerostris extrusa draft genome.</title>
        <authorList>
            <person name="Kono N."/>
            <person name="Arakawa K."/>
        </authorList>
    </citation>
    <scope>NUCLEOTIDE SEQUENCE [LARGE SCALE GENOMIC DNA]</scope>
</reference>
<dbReference type="AlphaFoldDB" id="A0AAV4TXX1"/>
<dbReference type="EMBL" id="BPLR01011972">
    <property type="protein sequence ID" value="GIY50381.1"/>
    <property type="molecule type" value="Genomic_DNA"/>
</dbReference>
<proteinExistence type="predicted"/>
<organism evidence="1 2">
    <name type="scientific">Caerostris extrusa</name>
    <name type="common">Bark spider</name>
    <name type="synonym">Caerostris bankana</name>
    <dbReference type="NCBI Taxonomy" id="172846"/>
    <lineage>
        <taxon>Eukaryota</taxon>
        <taxon>Metazoa</taxon>
        <taxon>Ecdysozoa</taxon>
        <taxon>Arthropoda</taxon>
        <taxon>Chelicerata</taxon>
        <taxon>Arachnida</taxon>
        <taxon>Araneae</taxon>
        <taxon>Araneomorphae</taxon>
        <taxon>Entelegynae</taxon>
        <taxon>Araneoidea</taxon>
        <taxon>Araneidae</taxon>
        <taxon>Caerostris</taxon>
    </lineage>
</organism>
<evidence type="ECO:0000313" key="2">
    <source>
        <dbReference type="Proteomes" id="UP001054945"/>
    </source>
</evidence>